<organism evidence="6">
    <name type="scientific">freshwater metagenome</name>
    <dbReference type="NCBI Taxonomy" id="449393"/>
    <lineage>
        <taxon>unclassified sequences</taxon>
        <taxon>metagenomes</taxon>
        <taxon>ecological metagenomes</taxon>
    </lineage>
</organism>
<reference evidence="6" key="1">
    <citation type="submission" date="2020-05" db="EMBL/GenBank/DDBJ databases">
        <authorList>
            <person name="Chiriac C."/>
            <person name="Salcher M."/>
            <person name="Ghai R."/>
            <person name="Kavagutti S V."/>
        </authorList>
    </citation>
    <scope>NUCLEOTIDE SEQUENCE</scope>
</reference>
<feature type="domain" description="FAD-dependent oxidoreductase 2 FAD-binding" evidence="5">
    <location>
        <begin position="28"/>
        <end position="217"/>
    </location>
</feature>
<dbReference type="AlphaFoldDB" id="A0A6J6HBV1"/>
<name>A0A6J6HBV1_9ZZZZ</name>
<sequence length="241" mass="25649">MQSYWGQPAMFDPEVTRDGKMVPQFEWGRGEPSSIIVNQHGRRFANEAIPYNDFPKAYGEFNASDSMFPNTPPAWMIFDEKVRQGTRIMSMLPGQPTPEWVPVAASIEELADIIGLPVDAVLATVEGFNANAVQGIDPDFDRTKVGLMGPGRVAPIDMAPYYAVVIHPGALGTNGGPRLTADAQVRAQSGGVVGGLYAAGNTAASGFGWAYPSGGGTIGQGLVVGYRAGRHIATLPKRQLS</sequence>
<evidence type="ECO:0000256" key="4">
    <source>
        <dbReference type="ARBA" id="ARBA00023002"/>
    </source>
</evidence>
<dbReference type="SUPFAM" id="SSF56425">
    <property type="entry name" value="Succinate dehydrogenase/fumarate reductase flavoprotein, catalytic domain"/>
    <property type="match status" value="1"/>
</dbReference>
<evidence type="ECO:0000256" key="3">
    <source>
        <dbReference type="ARBA" id="ARBA00022827"/>
    </source>
</evidence>
<evidence type="ECO:0000256" key="2">
    <source>
        <dbReference type="ARBA" id="ARBA00022630"/>
    </source>
</evidence>
<dbReference type="InterPro" id="IPR027477">
    <property type="entry name" value="Succ_DH/fumarate_Rdtase_cat_sf"/>
</dbReference>
<dbReference type="Gene3D" id="3.50.50.60">
    <property type="entry name" value="FAD/NAD(P)-binding domain"/>
    <property type="match status" value="1"/>
</dbReference>
<proteinExistence type="predicted"/>
<dbReference type="PANTHER" id="PTHR43400:SF10">
    <property type="entry name" value="3-OXOSTEROID 1-DEHYDROGENASE"/>
    <property type="match status" value="1"/>
</dbReference>
<dbReference type="InterPro" id="IPR050315">
    <property type="entry name" value="FAD-oxidoreductase_2"/>
</dbReference>
<evidence type="ECO:0000259" key="5">
    <source>
        <dbReference type="Pfam" id="PF00890"/>
    </source>
</evidence>
<gene>
    <name evidence="6" type="ORF">UFOPK1835_00793</name>
</gene>
<protein>
    <submittedName>
        <fullName evidence="6">Unannotated protein</fullName>
    </submittedName>
</protein>
<dbReference type="Gene3D" id="3.90.700.10">
    <property type="entry name" value="Succinate dehydrogenase/fumarate reductase flavoprotein, catalytic domain"/>
    <property type="match status" value="1"/>
</dbReference>
<evidence type="ECO:0000313" key="6">
    <source>
        <dbReference type="EMBL" id="CAB4606218.1"/>
    </source>
</evidence>
<dbReference type="SUPFAM" id="SSF51905">
    <property type="entry name" value="FAD/NAD(P)-binding domain"/>
    <property type="match status" value="1"/>
</dbReference>
<dbReference type="GO" id="GO:0008202">
    <property type="term" value="P:steroid metabolic process"/>
    <property type="evidence" value="ECO:0007669"/>
    <property type="project" value="UniProtKB-ARBA"/>
</dbReference>
<keyword evidence="3" id="KW-0274">FAD</keyword>
<evidence type="ECO:0000256" key="1">
    <source>
        <dbReference type="ARBA" id="ARBA00001974"/>
    </source>
</evidence>
<dbReference type="GO" id="GO:0016491">
    <property type="term" value="F:oxidoreductase activity"/>
    <property type="evidence" value="ECO:0007669"/>
    <property type="project" value="UniProtKB-KW"/>
</dbReference>
<keyword evidence="4" id="KW-0560">Oxidoreductase</keyword>
<dbReference type="PANTHER" id="PTHR43400">
    <property type="entry name" value="FUMARATE REDUCTASE"/>
    <property type="match status" value="1"/>
</dbReference>
<dbReference type="InterPro" id="IPR036188">
    <property type="entry name" value="FAD/NAD-bd_sf"/>
</dbReference>
<comment type="cofactor">
    <cofactor evidence="1">
        <name>FAD</name>
        <dbReference type="ChEBI" id="CHEBI:57692"/>
    </cofactor>
</comment>
<dbReference type="Pfam" id="PF00890">
    <property type="entry name" value="FAD_binding_2"/>
    <property type="match status" value="1"/>
</dbReference>
<dbReference type="EMBL" id="CAEZUP010000026">
    <property type="protein sequence ID" value="CAB4606218.1"/>
    <property type="molecule type" value="Genomic_DNA"/>
</dbReference>
<dbReference type="InterPro" id="IPR003953">
    <property type="entry name" value="FAD-dep_OxRdtase_2_FAD-bd"/>
</dbReference>
<keyword evidence="2" id="KW-0285">Flavoprotein</keyword>
<accession>A0A6J6HBV1</accession>